<sequence length="314" mass="33565">MHATGGVGGEAEPSVLVAVPTYRREALLDRLLTEVLEQLGSHGGGGRVAVVDNDPGASAAAVAARHGVLHSHEPRPGIARVRQRALDLAGPDELLVMIDDDVEPEPGWLAELVSTWLAHRPTVVMGHVDYVWPEGSDPWLVAGGFFRRTRRPTGTSLPALATGNVLVDAAAVRSLGVRFDVTLGLAGGEDTAFGQAVLQAGGSVVACAESVVRDVVPAERATVAFVRQRTLAHGQARAHFELGQREGARLALARTAQVLGACARWAVFTAQHWWGRVRRDTRRDAVARRRAWFALGRLQGAFGRRGAEYARDTG</sequence>
<dbReference type="GO" id="GO:0016757">
    <property type="term" value="F:glycosyltransferase activity"/>
    <property type="evidence" value="ECO:0007669"/>
    <property type="project" value="UniProtKB-KW"/>
</dbReference>
<comment type="pathway">
    <text evidence="1">Cell wall biogenesis; cell wall polysaccharide biosynthesis.</text>
</comment>
<evidence type="ECO:0000256" key="3">
    <source>
        <dbReference type="ARBA" id="ARBA00022676"/>
    </source>
</evidence>
<dbReference type="InterPro" id="IPR001173">
    <property type="entry name" value="Glyco_trans_2-like"/>
</dbReference>
<evidence type="ECO:0000256" key="2">
    <source>
        <dbReference type="ARBA" id="ARBA00006739"/>
    </source>
</evidence>
<proteinExistence type="inferred from homology"/>
<gene>
    <name evidence="6" type="ORF">SAMN04489747_1264</name>
</gene>
<dbReference type="AlphaFoldDB" id="A0A1G6VX80"/>
<organism evidence="6 7">
    <name type="scientific">Auraticoccus monumenti</name>
    <dbReference type="NCBI Taxonomy" id="675864"/>
    <lineage>
        <taxon>Bacteria</taxon>
        <taxon>Bacillati</taxon>
        <taxon>Actinomycetota</taxon>
        <taxon>Actinomycetes</taxon>
        <taxon>Propionibacteriales</taxon>
        <taxon>Propionibacteriaceae</taxon>
        <taxon>Auraticoccus</taxon>
    </lineage>
</organism>
<evidence type="ECO:0000256" key="1">
    <source>
        <dbReference type="ARBA" id="ARBA00004776"/>
    </source>
</evidence>
<protein>
    <submittedName>
        <fullName evidence="6">Glycosyltransferase like family 2</fullName>
    </submittedName>
</protein>
<evidence type="ECO:0000313" key="7">
    <source>
        <dbReference type="Proteomes" id="UP000198546"/>
    </source>
</evidence>
<dbReference type="InterPro" id="IPR029044">
    <property type="entry name" value="Nucleotide-diphossugar_trans"/>
</dbReference>
<dbReference type="PANTHER" id="PTHR43179:SF12">
    <property type="entry name" value="GALACTOFURANOSYLTRANSFERASE GLFT2"/>
    <property type="match status" value="1"/>
</dbReference>
<dbReference type="PANTHER" id="PTHR43179">
    <property type="entry name" value="RHAMNOSYLTRANSFERASE WBBL"/>
    <property type="match status" value="1"/>
</dbReference>
<evidence type="ECO:0000256" key="4">
    <source>
        <dbReference type="ARBA" id="ARBA00022679"/>
    </source>
</evidence>
<keyword evidence="3" id="KW-0328">Glycosyltransferase</keyword>
<evidence type="ECO:0000313" key="6">
    <source>
        <dbReference type="EMBL" id="SDD57416.1"/>
    </source>
</evidence>
<dbReference type="STRING" id="675864.SAMN04489747_1264"/>
<keyword evidence="7" id="KW-1185">Reference proteome</keyword>
<dbReference type="CDD" id="cd00761">
    <property type="entry name" value="Glyco_tranf_GTA_type"/>
    <property type="match status" value="1"/>
</dbReference>
<evidence type="ECO:0000259" key="5">
    <source>
        <dbReference type="Pfam" id="PF00535"/>
    </source>
</evidence>
<dbReference type="Proteomes" id="UP000198546">
    <property type="component" value="Chromosome i"/>
</dbReference>
<dbReference type="EMBL" id="LT629688">
    <property type="protein sequence ID" value="SDD57416.1"/>
    <property type="molecule type" value="Genomic_DNA"/>
</dbReference>
<accession>A0A1G6VX80</accession>
<dbReference type="Gene3D" id="3.90.550.10">
    <property type="entry name" value="Spore Coat Polysaccharide Biosynthesis Protein SpsA, Chain A"/>
    <property type="match status" value="1"/>
</dbReference>
<comment type="similarity">
    <text evidence="2">Belongs to the glycosyltransferase 2 family.</text>
</comment>
<dbReference type="Pfam" id="PF00535">
    <property type="entry name" value="Glycos_transf_2"/>
    <property type="match status" value="1"/>
</dbReference>
<dbReference type="SUPFAM" id="SSF53448">
    <property type="entry name" value="Nucleotide-diphospho-sugar transferases"/>
    <property type="match status" value="1"/>
</dbReference>
<reference evidence="6 7" key="1">
    <citation type="submission" date="2016-10" db="EMBL/GenBank/DDBJ databases">
        <authorList>
            <person name="de Groot N.N."/>
        </authorList>
    </citation>
    <scope>NUCLEOTIDE SEQUENCE [LARGE SCALE GENOMIC DNA]</scope>
    <source>
        <strain evidence="6 7">MON 2.2</strain>
    </source>
</reference>
<name>A0A1G6VX80_9ACTN</name>
<keyword evidence="4 6" id="KW-0808">Transferase</keyword>
<dbReference type="RefSeq" id="WP_197679222.1">
    <property type="nucleotide sequence ID" value="NZ_LT629688.1"/>
</dbReference>
<feature type="domain" description="Glycosyltransferase 2-like" evidence="5">
    <location>
        <begin position="17"/>
        <end position="172"/>
    </location>
</feature>